<dbReference type="PANTHER" id="PTHR30634:SF13">
    <property type="entry name" value="PROTEIN YEHF"/>
    <property type="match status" value="1"/>
</dbReference>
<evidence type="ECO:0000259" key="1">
    <source>
        <dbReference type="PROSITE" id="PS51977"/>
    </source>
</evidence>
<dbReference type="SMART" id="SM00773">
    <property type="entry name" value="WGR"/>
    <property type="match status" value="1"/>
</dbReference>
<dbReference type="Proteomes" id="UP000006329">
    <property type="component" value="Unassembled WGS sequence"/>
</dbReference>
<comment type="caution">
    <text evidence="2">The sequence shown here is derived from an EMBL/GenBank/DDBJ whole genome shotgun (WGS) entry which is preliminary data.</text>
</comment>
<dbReference type="CDD" id="cd07996">
    <property type="entry name" value="WGR_MMR_like"/>
    <property type="match status" value="1"/>
</dbReference>
<dbReference type="EMBL" id="AHON02000051">
    <property type="protein sequence ID" value="EKO33457.1"/>
    <property type="molecule type" value="Genomic_DNA"/>
</dbReference>
<protein>
    <submittedName>
        <fullName evidence="2">WGR domain protein</fullName>
    </submittedName>
</protein>
<keyword evidence="3" id="KW-1185">Reference proteome</keyword>
<dbReference type="InterPro" id="IPR050458">
    <property type="entry name" value="LolB"/>
</dbReference>
<proteinExistence type="predicted"/>
<feature type="domain" description="WGR" evidence="1">
    <location>
        <begin position="1"/>
        <end position="80"/>
    </location>
</feature>
<dbReference type="SUPFAM" id="SSF142921">
    <property type="entry name" value="WGR domain-like"/>
    <property type="match status" value="1"/>
</dbReference>
<dbReference type="Gene3D" id="2.20.140.10">
    <property type="entry name" value="WGR domain"/>
    <property type="match status" value="1"/>
</dbReference>
<sequence length="454" mass="51508">MKHHLTFKDDKSDKFWNIEVGGTSFTVTYGKTGTAGQTQTKSFDSKEKCLKEAERLLSEKLKKGYVEDATLANTKSATKSKSNMSVTTSAERKQKMDFLRSKNKQLYENIQNDIRRNLTHEKIEAIGEQISIFLQKWMHKIKKPAQVIYLEWNGMTISPFGGKILFYMYAKGDPNSYSGAVADGISGPDISELVKGLEEKLDENEEFYSEIKEIYYANVYEILHNAFHIKLNSHDFQSQLIKKPFYVLAGEHDDIPRMVYTIVGIKPVTESELKKSIKLSHFNRNGKKLVYIAKSEELTNALEKSKFVIQPSLGIDGLGAFFIVLVNNTLLKLNTAGNNKECCSIIKAYAKAFEHLEIDLNDDSHINLIGNALCCVEKDKECFNIITGTLLPKKKSRLVQISFNLACAYAIHGYRIEALYYVKVYLQHDGSIENLLSDSWLKSLKADINNLRSS</sequence>
<dbReference type="PROSITE" id="PS51977">
    <property type="entry name" value="WGR"/>
    <property type="match status" value="1"/>
</dbReference>
<organism evidence="2 3">
    <name type="scientific">Leptospira santarosai str. MOR084</name>
    <dbReference type="NCBI Taxonomy" id="1049984"/>
    <lineage>
        <taxon>Bacteria</taxon>
        <taxon>Pseudomonadati</taxon>
        <taxon>Spirochaetota</taxon>
        <taxon>Spirochaetia</taxon>
        <taxon>Leptospirales</taxon>
        <taxon>Leptospiraceae</taxon>
        <taxon>Leptospira</taxon>
    </lineage>
</organism>
<dbReference type="Pfam" id="PF05406">
    <property type="entry name" value="WGR"/>
    <property type="match status" value="1"/>
</dbReference>
<gene>
    <name evidence="2" type="ORF">LEP1GSC179_2597</name>
</gene>
<dbReference type="AlphaFoldDB" id="A0A0E2BPZ3"/>
<reference evidence="2" key="1">
    <citation type="submission" date="2012-10" db="EMBL/GenBank/DDBJ databases">
        <authorList>
            <person name="Harkins D.M."/>
            <person name="Durkin A.S."/>
            <person name="Brinkac L.M."/>
            <person name="Haft D.H."/>
            <person name="Selengut J.D."/>
            <person name="Sanka R."/>
            <person name="DePew J."/>
            <person name="Purushe J."/>
            <person name="Matthias M.A."/>
            <person name="Vinetz J.M."/>
            <person name="Sutton G.G."/>
            <person name="Nierman W.C."/>
            <person name="Fouts D.E."/>
        </authorList>
    </citation>
    <scope>NUCLEOTIDE SEQUENCE [LARGE SCALE GENOMIC DNA]</scope>
    <source>
        <strain evidence="2">MOR084</strain>
    </source>
</reference>
<dbReference type="InterPro" id="IPR008893">
    <property type="entry name" value="WGR_domain"/>
</dbReference>
<accession>A0A0E2BPZ3</accession>
<dbReference type="PANTHER" id="PTHR30634">
    <property type="entry name" value="OUTER MEMBRANE LOLAB LIPOPROTEIN INSERTION APPARATUS"/>
    <property type="match status" value="1"/>
</dbReference>
<dbReference type="RefSeq" id="WP_004477574.1">
    <property type="nucleotide sequence ID" value="NZ_AHON02000051.1"/>
</dbReference>
<dbReference type="InterPro" id="IPR049809">
    <property type="entry name" value="YehF/YfeS-like_WGR"/>
</dbReference>
<evidence type="ECO:0000313" key="3">
    <source>
        <dbReference type="Proteomes" id="UP000006329"/>
    </source>
</evidence>
<dbReference type="InterPro" id="IPR036930">
    <property type="entry name" value="WGR_dom_sf"/>
</dbReference>
<evidence type="ECO:0000313" key="2">
    <source>
        <dbReference type="EMBL" id="EKO33457.1"/>
    </source>
</evidence>
<name>A0A0E2BPZ3_9LEPT</name>